<accession>A0A1T4RW88</accession>
<evidence type="ECO:0000313" key="1">
    <source>
        <dbReference type="EMBL" id="SKA20274.1"/>
    </source>
</evidence>
<proteinExistence type="predicted"/>
<evidence type="ECO:0000313" key="2">
    <source>
        <dbReference type="Proteomes" id="UP000190135"/>
    </source>
</evidence>
<sequence length="73" mass="7556">MTPKQIEALRAVEAGEVYQHNCGSAAWRIFGASPTVVGRLTSMGLVRWTKVIGGKAELTDAGRAALGKGGAEG</sequence>
<dbReference type="RefSeq" id="WP_078708770.1">
    <property type="nucleotide sequence ID" value="NZ_FUXL01000008.1"/>
</dbReference>
<reference evidence="2" key="1">
    <citation type="submission" date="2017-02" db="EMBL/GenBank/DDBJ databases">
        <authorList>
            <person name="Varghese N."/>
            <person name="Submissions S."/>
        </authorList>
    </citation>
    <scope>NUCLEOTIDE SEQUENCE [LARGE SCALE GENOMIC DNA]</scope>
    <source>
        <strain evidence="2">USBA 369</strain>
    </source>
</reference>
<organism evidence="1 2">
    <name type="scientific">Consotaella salsifontis</name>
    <dbReference type="NCBI Taxonomy" id="1365950"/>
    <lineage>
        <taxon>Bacteria</taxon>
        <taxon>Pseudomonadati</taxon>
        <taxon>Pseudomonadota</taxon>
        <taxon>Alphaproteobacteria</taxon>
        <taxon>Hyphomicrobiales</taxon>
        <taxon>Aurantimonadaceae</taxon>
        <taxon>Consotaella</taxon>
    </lineage>
</organism>
<dbReference type="EMBL" id="FUXL01000008">
    <property type="protein sequence ID" value="SKA20274.1"/>
    <property type="molecule type" value="Genomic_DNA"/>
</dbReference>
<dbReference type="OrthoDB" id="8455655at2"/>
<dbReference type="AlphaFoldDB" id="A0A1T4RW88"/>
<gene>
    <name evidence="1" type="ORF">SAMN05428963_10828</name>
</gene>
<keyword evidence="2" id="KW-1185">Reference proteome</keyword>
<protein>
    <submittedName>
        <fullName evidence="1">Uncharacterized protein</fullName>
    </submittedName>
</protein>
<dbReference type="STRING" id="1365950.SAMN05428963_10828"/>
<name>A0A1T4RW88_9HYPH</name>
<dbReference type="Proteomes" id="UP000190135">
    <property type="component" value="Unassembled WGS sequence"/>
</dbReference>